<comment type="pathway">
    <text evidence="7">Carbohydrate degradation; 2-deoxy-D-ribose 1-phosphate degradation; D-glyceraldehyde 3-phosphate and acetaldehyde from 2-deoxy-alpha-D-ribose 1-phosphate: step 2/2.</text>
</comment>
<sequence>MKLTQSQLAKYMDHTLLKADATAAQIDAVVVEAIGYGTASVCINPYWVARVHAALQGTDIATCTVIGFPLGAATTAAKVFEARDAIAQGADEVDMVINIGELKAGDDDAVRADIKAVADAVHENGGLLKVIVETALLTDEEKVRASRLTVEGGADFVKTSTGFASAGATASDVRLMRKTVGADFGVKAAGGIHDLADAYAMIEAGADRLGVSASVAILEEVGIR</sequence>
<dbReference type="PANTHER" id="PTHR10889">
    <property type="entry name" value="DEOXYRIBOSE-PHOSPHATE ALDOLASE"/>
    <property type="match status" value="1"/>
</dbReference>
<comment type="caution">
    <text evidence="8">The sequence shown here is derived from an EMBL/GenBank/DDBJ whole genome shotgun (WGS) entry which is preliminary data.</text>
</comment>
<dbReference type="SMART" id="SM01133">
    <property type="entry name" value="DeoC"/>
    <property type="match status" value="1"/>
</dbReference>
<dbReference type="Gene3D" id="3.20.20.70">
    <property type="entry name" value="Aldolase class I"/>
    <property type="match status" value="1"/>
</dbReference>
<evidence type="ECO:0000256" key="4">
    <source>
        <dbReference type="ARBA" id="ARBA00023270"/>
    </source>
</evidence>
<comment type="subcellular location">
    <subcellularLocation>
        <location evidence="7">Cytoplasm</location>
    </subcellularLocation>
</comment>
<protein>
    <recommendedName>
        <fullName evidence="7">Deoxyribose-phosphate aldolase</fullName>
        <shortName evidence="7">DERA</shortName>
        <ecNumber evidence="7">4.1.2.4</ecNumber>
    </recommendedName>
    <alternativeName>
        <fullName evidence="7">2-deoxy-D-ribose 5-phosphate aldolase</fullName>
    </alternativeName>
    <alternativeName>
        <fullName evidence="7">Phosphodeoxyriboaldolase</fullName>
        <shortName evidence="7">Deoxyriboaldolase</shortName>
    </alternativeName>
</protein>
<dbReference type="PIRSF" id="PIRSF001357">
    <property type="entry name" value="DeoC"/>
    <property type="match status" value="1"/>
</dbReference>
<dbReference type="EC" id="4.1.2.4" evidence="7"/>
<dbReference type="CDD" id="cd00959">
    <property type="entry name" value="DeoC"/>
    <property type="match status" value="1"/>
</dbReference>
<dbReference type="FunFam" id="3.20.20.70:FF:000044">
    <property type="entry name" value="Deoxyribose-phosphate aldolase"/>
    <property type="match status" value="1"/>
</dbReference>
<dbReference type="GO" id="GO:0006018">
    <property type="term" value="P:2-deoxyribose 1-phosphate catabolic process"/>
    <property type="evidence" value="ECO:0007669"/>
    <property type="project" value="UniProtKB-UniRule"/>
</dbReference>
<dbReference type="eggNOG" id="COG0274">
    <property type="taxonomic scope" value="Bacteria"/>
</dbReference>
<name>W4N7S5_9BIFI</name>
<comment type="catalytic activity">
    <reaction evidence="5 7">
        <text>2-deoxy-D-ribose 5-phosphate = D-glyceraldehyde 3-phosphate + acetaldehyde</text>
        <dbReference type="Rhea" id="RHEA:12821"/>
        <dbReference type="ChEBI" id="CHEBI:15343"/>
        <dbReference type="ChEBI" id="CHEBI:59776"/>
        <dbReference type="ChEBI" id="CHEBI:62877"/>
        <dbReference type="EC" id="4.1.2.4"/>
    </reaction>
</comment>
<reference evidence="8 9" key="1">
    <citation type="journal article" date="2014" name="Genome Announc.">
        <title>The Genome Sequence of Bifidobacterium moukalabense DSM 27321 Highlights the Close Phylogenetic Relatedness with the Bifidobacterium dentium Taxon.</title>
        <authorList>
            <person name="Lugli G.A."/>
            <person name="Duranti S."/>
            <person name="Milani C."/>
            <person name="Turroni F."/>
            <person name="Viappiani A."/>
            <person name="Mangifesta M."/>
            <person name="van Sinderen D."/>
            <person name="Ventura M."/>
        </authorList>
    </citation>
    <scope>NUCLEOTIDE SEQUENCE [LARGE SCALE GENOMIC DNA]</scope>
    <source>
        <strain evidence="8 9">DSM 27321</strain>
    </source>
</reference>
<accession>W4N7S5</accession>
<keyword evidence="9" id="KW-1185">Reference proteome</keyword>
<dbReference type="InterPro" id="IPR002915">
    <property type="entry name" value="DeoC/FbaB/LacD_aldolase"/>
</dbReference>
<dbReference type="Pfam" id="PF01791">
    <property type="entry name" value="DeoC"/>
    <property type="match status" value="1"/>
</dbReference>
<dbReference type="NCBIfam" id="TIGR00126">
    <property type="entry name" value="deoC"/>
    <property type="match status" value="1"/>
</dbReference>
<feature type="active site" description="Schiff-base intermediate with acetaldehyde" evidence="7">
    <location>
        <position position="158"/>
    </location>
</feature>
<dbReference type="RefSeq" id="WP_034877138.1">
    <property type="nucleotide sequence ID" value="NZ_AZMV01000007.1"/>
</dbReference>
<dbReference type="SUPFAM" id="SSF51569">
    <property type="entry name" value="Aldolase"/>
    <property type="match status" value="1"/>
</dbReference>
<evidence type="ECO:0000256" key="5">
    <source>
        <dbReference type="ARBA" id="ARBA00048791"/>
    </source>
</evidence>
<dbReference type="AlphaFoldDB" id="W4N7S5"/>
<feature type="active site" description="Proton donor/acceptor" evidence="7">
    <location>
        <position position="94"/>
    </location>
</feature>
<keyword evidence="3 7" id="KW-0456">Lyase</keyword>
<comment type="similarity">
    <text evidence="1 7">Belongs to the DeoC/FbaB aldolase family. DeoC type 1 subfamily.</text>
</comment>
<dbReference type="HAMAP" id="MF_00114">
    <property type="entry name" value="DeoC_type1"/>
    <property type="match status" value="1"/>
</dbReference>
<evidence type="ECO:0000256" key="3">
    <source>
        <dbReference type="ARBA" id="ARBA00023239"/>
    </source>
</evidence>
<proteinExistence type="inferred from homology"/>
<dbReference type="PATRIC" id="fig|1435051.3.peg.1950"/>
<dbReference type="GO" id="GO:0005737">
    <property type="term" value="C:cytoplasm"/>
    <property type="evidence" value="ECO:0007669"/>
    <property type="project" value="UniProtKB-SubCell"/>
</dbReference>
<evidence type="ECO:0000313" key="9">
    <source>
        <dbReference type="Proteomes" id="UP000019155"/>
    </source>
</evidence>
<evidence type="ECO:0000256" key="7">
    <source>
        <dbReference type="HAMAP-Rule" id="MF_00114"/>
    </source>
</evidence>
<dbReference type="STRING" id="1435051.BMOU_1960"/>
<dbReference type="GO" id="GO:0004139">
    <property type="term" value="F:deoxyribose-phosphate aldolase activity"/>
    <property type="evidence" value="ECO:0007669"/>
    <property type="project" value="UniProtKB-UniRule"/>
</dbReference>
<feature type="active site" description="Proton donor/acceptor" evidence="7">
    <location>
        <position position="187"/>
    </location>
</feature>
<gene>
    <name evidence="7" type="primary">deoC</name>
    <name evidence="8" type="ORF">BMOU_1960</name>
</gene>
<dbReference type="GO" id="GO:0009264">
    <property type="term" value="P:deoxyribonucleotide catabolic process"/>
    <property type="evidence" value="ECO:0007669"/>
    <property type="project" value="UniProtKB-UniRule"/>
</dbReference>
<dbReference type="GeneID" id="97501647"/>
<evidence type="ECO:0000256" key="2">
    <source>
        <dbReference type="ARBA" id="ARBA00022490"/>
    </source>
</evidence>
<evidence type="ECO:0000313" key="8">
    <source>
        <dbReference type="EMBL" id="ETY71094.1"/>
    </source>
</evidence>
<keyword evidence="4 7" id="KW-0704">Schiff base</keyword>
<evidence type="ECO:0000256" key="6">
    <source>
        <dbReference type="ARBA" id="ARBA00056337"/>
    </source>
</evidence>
<comment type="function">
    <text evidence="6 7">Catalyzes a reversible aldol reaction between acetaldehyde and D-glyceraldehyde 3-phosphate to generate 2-deoxy-D-ribose 5-phosphate.</text>
</comment>
<dbReference type="PANTHER" id="PTHR10889:SF1">
    <property type="entry name" value="DEOXYRIBOSE-PHOSPHATE ALDOLASE"/>
    <property type="match status" value="1"/>
</dbReference>
<dbReference type="InterPro" id="IPR028581">
    <property type="entry name" value="DeoC_typeI"/>
</dbReference>
<dbReference type="Proteomes" id="UP000019155">
    <property type="component" value="Unassembled WGS sequence"/>
</dbReference>
<evidence type="ECO:0000256" key="1">
    <source>
        <dbReference type="ARBA" id="ARBA00010936"/>
    </source>
</evidence>
<dbReference type="EMBL" id="AZMV01000007">
    <property type="protein sequence ID" value="ETY71094.1"/>
    <property type="molecule type" value="Genomic_DNA"/>
</dbReference>
<keyword evidence="2 7" id="KW-0963">Cytoplasm</keyword>
<dbReference type="InterPro" id="IPR011343">
    <property type="entry name" value="DeoC"/>
</dbReference>
<organism evidence="8 9">
    <name type="scientific">Bifidobacterium moukalabense DSM 27321</name>
    <dbReference type="NCBI Taxonomy" id="1435051"/>
    <lineage>
        <taxon>Bacteria</taxon>
        <taxon>Bacillati</taxon>
        <taxon>Actinomycetota</taxon>
        <taxon>Actinomycetes</taxon>
        <taxon>Bifidobacteriales</taxon>
        <taxon>Bifidobacteriaceae</taxon>
        <taxon>Bifidobacterium</taxon>
    </lineage>
</organism>
<dbReference type="OrthoDB" id="6579831at2"/>
<dbReference type="GO" id="GO:0016052">
    <property type="term" value="P:carbohydrate catabolic process"/>
    <property type="evidence" value="ECO:0007669"/>
    <property type="project" value="TreeGrafter"/>
</dbReference>
<dbReference type="InterPro" id="IPR013785">
    <property type="entry name" value="Aldolase_TIM"/>
</dbReference>
<dbReference type="UniPathway" id="UPA00002">
    <property type="reaction ID" value="UER00468"/>
</dbReference>